<keyword evidence="2" id="KW-1185">Reference proteome</keyword>
<evidence type="ECO:0000313" key="2">
    <source>
        <dbReference type="Proteomes" id="UP000001940"/>
    </source>
</evidence>
<dbReference type="Proteomes" id="UP000001940">
    <property type="component" value="Chromosome III"/>
</dbReference>
<evidence type="ECO:0000313" key="1">
    <source>
        <dbReference type="EMBL" id="SPC47549.1"/>
    </source>
</evidence>
<dbReference type="AGR" id="WB:WBGene00303092"/>
<dbReference type="InParanoid" id="A0A2K5ATV7"/>
<dbReference type="WormBase" id="Y54F10AM.15">
    <property type="protein sequence ID" value="CE52604"/>
    <property type="gene ID" value="WBGene00303092"/>
</dbReference>
<protein>
    <submittedName>
        <fullName evidence="1">Uncharacterized protein</fullName>
    </submittedName>
</protein>
<gene>
    <name evidence="1" type="ORF">CELE_Y54F10AM.15</name>
    <name evidence="1 3" type="ORF">Y54F10AM.15</name>
</gene>
<dbReference type="EMBL" id="BX284603">
    <property type="protein sequence ID" value="SPC47549.1"/>
    <property type="molecule type" value="Genomic_DNA"/>
</dbReference>
<accession>A0A2K5ATV7</accession>
<reference evidence="1 2" key="1">
    <citation type="journal article" date="1998" name="Science">
        <title>Genome sequence of the nematode C. elegans: a platform for investigating biology.</title>
        <authorList>
            <consortium name="The C. elegans sequencing consortium"/>
            <person name="Sulson J.E."/>
            <person name="Waterston R."/>
        </authorList>
    </citation>
    <scope>NUCLEOTIDE SEQUENCE [LARGE SCALE GENOMIC DNA]</scope>
    <source>
        <strain evidence="1 2">Bristol N2</strain>
    </source>
</reference>
<proteinExistence type="predicted"/>
<organism evidence="1 2">
    <name type="scientific">Caenorhabditis elegans</name>
    <dbReference type="NCBI Taxonomy" id="6239"/>
    <lineage>
        <taxon>Eukaryota</taxon>
        <taxon>Metazoa</taxon>
        <taxon>Ecdysozoa</taxon>
        <taxon>Nematoda</taxon>
        <taxon>Chromadorea</taxon>
        <taxon>Rhabditida</taxon>
        <taxon>Rhabditina</taxon>
        <taxon>Rhabditomorpha</taxon>
        <taxon>Rhabditoidea</taxon>
        <taxon>Rhabditidae</taxon>
        <taxon>Peloderinae</taxon>
        <taxon>Caenorhabditis</taxon>
    </lineage>
</organism>
<name>A0A2K5ATV7_CAEEL</name>
<sequence>MKLLCKFLL</sequence>
<evidence type="ECO:0000313" key="3">
    <source>
        <dbReference type="WormBase" id="Y54F10AM.15"/>
    </source>
</evidence>